<proteinExistence type="predicted"/>
<evidence type="ECO:0000313" key="3">
    <source>
        <dbReference type="Proteomes" id="UP000013548"/>
    </source>
</evidence>
<evidence type="ECO:0000259" key="1">
    <source>
        <dbReference type="Pfam" id="PF23717"/>
    </source>
</evidence>
<dbReference type="Proteomes" id="UP000013548">
    <property type="component" value="Chromosome"/>
</dbReference>
<feature type="domain" description="DUF7159" evidence="1">
    <location>
        <begin position="2"/>
        <end position="102"/>
    </location>
</feature>
<dbReference type="PATRIC" id="fig|1310114.3.peg.795"/>
<dbReference type="Pfam" id="PF23717">
    <property type="entry name" value="DUF7159"/>
    <property type="match status" value="1"/>
</dbReference>
<dbReference type="EMBL" id="CP005386">
    <property type="protein sequence ID" value="AGL26015.1"/>
    <property type="molecule type" value="Genomic_DNA"/>
</dbReference>
<protein>
    <recommendedName>
        <fullName evidence="1">DUF7159 domain-containing protein</fullName>
    </recommendedName>
</protein>
<name>R4M5F9_MYCTX</name>
<evidence type="ECO:0000313" key="2">
    <source>
        <dbReference type="EMBL" id="AGL26015.1"/>
    </source>
</evidence>
<sequence length="114" mass="11728">MDVALGVAVTDRVARLALVDSAAPGTVIDQFVLDVAEHPVEVLTETVVGTDRSLAGENHRLVATRLCWPDQAKADELQHALQDSGVHDVAVISEAQAATALVGAAHALCVAVGG</sequence>
<gene>
    <name evidence="2" type="ORF">J113_03840</name>
</gene>
<accession>R4M5F9</accession>
<dbReference type="AlphaFoldDB" id="R4M5F9"/>
<organism evidence="2 3">
    <name type="scientific">Mycobacterium tuberculosis CAS/NITR204</name>
    <dbReference type="NCBI Taxonomy" id="1310114"/>
    <lineage>
        <taxon>Bacteria</taxon>
        <taxon>Bacillati</taxon>
        <taxon>Actinomycetota</taxon>
        <taxon>Actinomycetes</taxon>
        <taxon>Mycobacteriales</taxon>
        <taxon>Mycobacteriaceae</taxon>
        <taxon>Mycobacterium</taxon>
        <taxon>Mycobacterium tuberculosis complex</taxon>
    </lineage>
</organism>
<dbReference type="HOGENOM" id="CLU_145106_0_0_11"/>
<reference evidence="2 3" key="1">
    <citation type="journal article" date="2013" name="Genome Announc.">
        <title>Whole-Genome Sequences of Four Clinical Isolates of Mycobacterium tuberculosis from Tamil Nadu, South India.</title>
        <authorList>
            <person name="Narayanan S."/>
            <person name="Deshpande U."/>
        </authorList>
    </citation>
    <scope>NUCLEOTIDE SEQUENCE [LARGE SCALE GENOMIC DNA]</scope>
    <source>
        <strain evidence="2 3">CAS/NITR204</strain>
    </source>
</reference>
<dbReference type="InterPro" id="IPR055583">
    <property type="entry name" value="DUF7159"/>
</dbReference>
<dbReference type="BioCyc" id="MTUB1310114:G13A2-561-MONOMER"/>
<dbReference type="KEGG" id="mtuc:J113_03840"/>